<sequence>MAQLNRNSLNIKLTYKAHRHKIDFLDISLEVDGMGTLHTDVYRKTTSVNALLHASSSHTSHTIKAIPVGQFLRMRRICSTDQKFEVQAENLKDRFKARGYSNRCIKRAYLRAKNTERHELLFGKKKKTASDNCVRFISTYNCQWKRMQEIINSHWSILFTDPILASQIPMKPQFTAKRGKSIKDLLVKSHYVAKATNPLNPGNRGPTWGCFPCGDCLACKEKNLIRGTHFLPSDGKVKFQIRHHIGCASTYVIYMATCPCSKTYVGLTSRQLRIRVREHVRDIMSAKSAEDINALKTLPRHFHMFHGCDPKGLRILGIDQVHCGSRGGNAKRLLAQMECRWIVTLNSMAPAGLNEQLSFASFL</sequence>
<evidence type="ECO:0000313" key="3">
    <source>
        <dbReference type="Proteomes" id="UP001176940"/>
    </source>
</evidence>
<organism evidence="2 3">
    <name type="scientific">Ranitomeya imitator</name>
    <name type="common">mimic poison frog</name>
    <dbReference type="NCBI Taxonomy" id="111125"/>
    <lineage>
        <taxon>Eukaryota</taxon>
        <taxon>Metazoa</taxon>
        <taxon>Chordata</taxon>
        <taxon>Craniata</taxon>
        <taxon>Vertebrata</taxon>
        <taxon>Euteleostomi</taxon>
        <taxon>Amphibia</taxon>
        <taxon>Batrachia</taxon>
        <taxon>Anura</taxon>
        <taxon>Neobatrachia</taxon>
        <taxon>Hyloidea</taxon>
        <taxon>Dendrobatidae</taxon>
        <taxon>Dendrobatinae</taxon>
        <taxon>Ranitomeya</taxon>
    </lineage>
</organism>
<dbReference type="PANTHER" id="PTHR21301">
    <property type="entry name" value="REVERSE TRANSCRIPTASE"/>
    <property type="match status" value="1"/>
</dbReference>
<dbReference type="Pfam" id="PF26215">
    <property type="entry name" value="HTH_animal"/>
    <property type="match status" value="1"/>
</dbReference>
<dbReference type="InterPro" id="IPR058912">
    <property type="entry name" value="HTH_animal"/>
</dbReference>
<evidence type="ECO:0000313" key="2">
    <source>
        <dbReference type="EMBL" id="CAJ0930781.1"/>
    </source>
</evidence>
<protein>
    <recommendedName>
        <fullName evidence="1">Helix-turn-helix domain-containing protein</fullName>
    </recommendedName>
</protein>
<gene>
    <name evidence="2" type="ORF">RIMI_LOCUS4478460</name>
</gene>
<comment type="caution">
    <text evidence="2">The sequence shown here is derived from an EMBL/GenBank/DDBJ whole genome shotgun (WGS) entry which is preliminary data.</text>
</comment>
<accession>A0ABN9L1N0</accession>
<feature type="domain" description="Helix-turn-helix" evidence="1">
    <location>
        <begin position="51"/>
        <end position="108"/>
    </location>
</feature>
<reference evidence="2" key="1">
    <citation type="submission" date="2023-07" db="EMBL/GenBank/DDBJ databases">
        <authorList>
            <person name="Stuckert A."/>
        </authorList>
    </citation>
    <scope>NUCLEOTIDE SEQUENCE</scope>
</reference>
<dbReference type="PANTHER" id="PTHR21301:SF13">
    <property type="match status" value="1"/>
</dbReference>
<evidence type="ECO:0000259" key="1">
    <source>
        <dbReference type="Pfam" id="PF26215"/>
    </source>
</evidence>
<keyword evidence="3" id="KW-1185">Reference proteome</keyword>
<dbReference type="EMBL" id="CAUEEQ010007223">
    <property type="protein sequence ID" value="CAJ0930781.1"/>
    <property type="molecule type" value="Genomic_DNA"/>
</dbReference>
<name>A0ABN9L1N0_9NEOB</name>
<proteinExistence type="predicted"/>
<dbReference type="Proteomes" id="UP001176940">
    <property type="component" value="Unassembled WGS sequence"/>
</dbReference>